<evidence type="ECO:0000256" key="1">
    <source>
        <dbReference type="SAM" id="MobiDB-lite"/>
    </source>
</evidence>
<name>A0A564XWZ5_HYMDI</name>
<dbReference type="Proteomes" id="UP000321570">
    <property type="component" value="Unassembled WGS sequence"/>
</dbReference>
<feature type="compositionally biased region" description="Polar residues" evidence="1">
    <location>
        <begin position="58"/>
        <end position="72"/>
    </location>
</feature>
<dbReference type="EMBL" id="CABIJS010000007">
    <property type="protein sequence ID" value="VUZ38824.1"/>
    <property type="molecule type" value="Genomic_DNA"/>
</dbReference>
<accession>A0A564XWZ5</accession>
<organism evidence="2 3">
    <name type="scientific">Hymenolepis diminuta</name>
    <name type="common">Rat tapeworm</name>
    <dbReference type="NCBI Taxonomy" id="6216"/>
    <lineage>
        <taxon>Eukaryota</taxon>
        <taxon>Metazoa</taxon>
        <taxon>Spiralia</taxon>
        <taxon>Lophotrochozoa</taxon>
        <taxon>Platyhelminthes</taxon>
        <taxon>Cestoda</taxon>
        <taxon>Eucestoda</taxon>
        <taxon>Cyclophyllidea</taxon>
        <taxon>Hymenolepididae</taxon>
        <taxon>Hymenolepis</taxon>
    </lineage>
</organism>
<sequence>MDNERQPEEISTTSTGGRYDRSNSPSYIGDDSYGVKEGQQVFPSAQRLGNMGEGAKGTISSGLAQESPTPTGDISMGRVLPTSSKTYYTVKCLQILAACTWNTMNICTY</sequence>
<proteinExistence type="predicted"/>
<evidence type="ECO:0000313" key="2">
    <source>
        <dbReference type="EMBL" id="VUZ38824.1"/>
    </source>
</evidence>
<feature type="compositionally biased region" description="Polar residues" evidence="1">
    <location>
        <begin position="9"/>
        <end position="26"/>
    </location>
</feature>
<feature type="region of interest" description="Disordered" evidence="1">
    <location>
        <begin position="48"/>
        <end position="77"/>
    </location>
</feature>
<reference evidence="2 3" key="1">
    <citation type="submission" date="2019-07" db="EMBL/GenBank/DDBJ databases">
        <authorList>
            <person name="Jastrzebski P J."/>
            <person name="Paukszto L."/>
            <person name="Jastrzebski P J."/>
        </authorList>
    </citation>
    <scope>NUCLEOTIDE SEQUENCE [LARGE SCALE GENOMIC DNA]</scope>
    <source>
        <strain evidence="2 3">WMS-il1</strain>
    </source>
</reference>
<protein>
    <submittedName>
        <fullName evidence="2">Uncharacterized protein</fullName>
    </submittedName>
</protein>
<gene>
    <name evidence="2" type="ORF">WMSIL1_LOCUS226</name>
</gene>
<dbReference type="AlphaFoldDB" id="A0A564XWZ5"/>
<keyword evidence="3" id="KW-1185">Reference proteome</keyword>
<evidence type="ECO:0000313" key="3">
    <source>
        <dbReference type="Proteomes" id="UP000321570"/>
    </source>
</evidence>
<feature type="region of interest" description="Disordered" evidence="1">
    <location>
        <begin position="1"/>
        <end position="34"/>
    </location>
</feature>